<gene>
    <name evidence="3" type="ORF">EDC65_3521</name>
</gene>
<dbReference type="Pfam" id="PF08530">
    <property type="entry name" value="PepX_C"/>
    <property type="match status" value="1"/>
</dbReference>
<dbReference type="Pfam" id="PF02129">
    <property type="entry name" value="Peptidase_S15"/>
    <property type="match status" value="1"/>
</dbReference>
<dbReference type="SMART" id="SM00939">
    <property type="entry name" value="PepX_C"/>
    <property type="match status" value="1"/>
</dbReference>
<dbReference type="AlphaFoldDB" id="A0A3N1KQT9"/>
<evidence type="ECO:0000259" key="2">
    <source>
        <dbReference type="SMART" id="SM00939"/>
    </source>
</evidence>
<protein>
    <recommendedName>
        <fullName evidence="2">Xaa-Pro dipeptidyl-peptidase C-terminal domain-containing protein</fullName>
    </recommendedName>
</protein>
<dbReference type="Gene3D" id="2.60.120.260">
    <property type="entry name" value="Galactose-binding domain-like"/>
    <property type="match status" value="1"/>
</dbReference>
<reference evidence="3 4" key="1">
    <citation type="submission" date="2018-11" db="EMBL/GenBank/DDBJ databases">
        <title>Genomic Encyclopedia of Type Strains, Phase IV (KMG-IV): sequencing the most valuable type-strain genomes for metagenomic binning, comparative biology and taxonomic classification.</title>
        <authorList>
            <person name="Goeker M."/>
        </authorList>
    </citation>
    <scope>NUCLEOTIDE SEQUENCE [LARGE SCALE GENOMIC DNA]</scope>
    <source>
        <strain evidence="3 4">DSM 5900</strain>
    </source>
</reference>
<evidence type="ECO:0000313" key="4">
    <source>
        <dbReference type="Proteomes" id="UP000278222"/>
    </source>
</evidence>
<dbReference type="InterPro" id="IPR008979">
    <property type="entry name" value="Galactose-bd-like_sf"/>
</dbReference>
<dbReference type="NCBIfam" id="TIGR00976">
    <property type="entry name" value="CocE_NonD"/>
    <property type="match status" value="1"/>
</dbReference>
<dbReference type="InterPro" id="IPR013736">
    <property type="entry name" value="Xaa-Pro_dipept_C"/>
</dbReference>
<dbReference type="GO" id="GO:0008239">
    <property type="term" value="F:dipeptidyl-peptidase activity"/>
    <property type="evidence" value="ECO:0007669"/>
    <property type="project" value="InterPro"/>
</dbReference>
<keyword evidence="4" id="KW-1185">Reference proteome</keyword>
<sequence length="611" mass="66556">MSDSSKGSPAWTISPAEYLAGRAKTATGGIERRSLYVAARDGVRLAVDIHLPAGEAAVPRPTIVLFTPYYRRFRLNEGTPAAVEASPSYAVYRDFFVPYGYAVAIVDVRGTGASFGAREGFRSPTERLDYYDVVDWIARQPWSDGQVGITGISYVGAAADFAASTGHPAIKAVMPTFSVWDTWGDMFYPGGLLYIGMIGGYGRMIEALDLDRRDVLQEFPYFAGPHYAGPAPVDDDPDGTDVAAAIAEHAANFDTTAFVTQLTARDAAFAHDPAFKATTVAPRTYLSGIRPELPHYGVSGWMDGAAYTNGAAGRFNALPNPEKRLLFGPWDHGARTNVSPARVGARPRFEMNAEMLRFFDQHLAGIDTGLPAERPVHYFTMIEEAWKASDTWPPAASSQTWHLADGQALAVAAPNSDGADQYRTDHGIGTGRNTRYERIAGQPVEEYYPDWHGRDGRMAVWTSPVLEAETEVTGHALARLWIASDAEDAGIILYLEDVGPDGQTRYVTEGRLRALFRKTAPAPADYPHTGPWHPMGVADAELLTPGEPTLLEIPLMPTSWLFRAGHRIRLALAGADRDHLARLPFGKSPLLTILRGPDRPSALTLPVMPRS</sequence>
<dbReference type="OrthoDB" id="9806163at2"/>
<organism evidence="3 4">
    <name type="scientific">Stella humosa</name>
    <dbReference type="NCBI Taxonomy" id="94"/>
    <lineage>
        <taxon>Bacteria</taxon>
        <taxon>Pseudomonadati</taxon>
        <taxon>Pseudomonadota</taxon>
        <taxon>Alphaproteobacteria</taxon>
        <taxon>Rhodospirillales</taxon>
        <taxon>Stellaceae</taxon>
        <taxon>Stella</taxon>
    </lineage>
</organism>
<evidence type="ECO:0000256" key="1">
    <source>
        <dbReference type="ARBA" id="ARBA00022801"/>
    </source>
</evidence>
<name>A0A3N1KQT9_9PROT</name>
<dbReference type="InterPro" id="IPR029058">
    <property type="entry name" value="AB_hydrolase_fold"/>
</dbReference>
<dbReference type="RefSeq" id="WP_123691892.1">
    <property type="nucleotide sequence ID" value="NZ_AP019700.1"/>
</dbReference>
<dbReference type="Gene3D" id="1.10.3020.10">
    <property type="entry name" value="alpha-amino acid ester hydrolase ( Helical cap domain)"/>
    <property type="match status" value="1"/>
</dbReference>
<dbReference type="PANTHER" id="PTHR43056:SF10">
    <property type="entry name" value="COCE_NOND FAMILY, PUTATIVE (AFU_ORTHOLOGUE AFUA_7G00600)-RELATED"/>
    <property type="match status" value="1"/>
</dbReference>
<dbReference type="PANTHER" id="PTHR43056">
    <property type="entry name" value="PEPTIDASE S9 PROLYL OLIGOPEPTIDASE"/>
    <property type="match status" value="1"/>
</dbReference>
<comment type="caution">
    <text evidence="3">The sequence shown here is derived from an EMBL/GenBank/DDBJ whole genome shotgun (WGS) entry which is preliminary data.</text>
</comment>
<feature type="domain" description="Xaa-Pro dipeptidyl-peptidase C-terminal" evidence="2">
    <location>
        <begin position="356"/>
        <end position="604"/>
    </location>
</feature>
<dbReference type="SUPFAM" id="SSF49785">
    <property type="entry name" value="Galactose-binding domain-like"/>
    <property type="match status" value="1"/>
</dbReference>
<proteinExistence type="predicted"/>
<dbReference type="InterPro" id="IPR000383">
    <property type="entry name" value="Xaa-Pro-like_dom"/>
</dbReference>
<keyword evidence="1" id="KW-0378">Hydrolase</keyword>
<dbReference type="Proteomes" id="UP000278222">
    <property type="component" value="Unassembled WGS sequence"/>
</dbReference>
<evidence type="ECO:0000313" key="3">
    <source>
        <dbReference type="EMBL" id="ROP84173.1"/>
    </source>
</evidence>
<dbReference type="Gene3D" id="3.40.50.1820">
    <property type="entry name" value="alpha/beta hydrolase"/>
    <property type="match status" value="1"/>
</dbReference>
<dbReference type="EMBL" id="RJKX01000015">
    <property type="protein sequence ID" value="ROP84173.1"/>
    <property type="molecule type" value="Genomic_DNA"/>
</dbReference>
<dbReference type="InterPro" id="IPR050585">
    <property type="entry name" value="Xaa-Pro_dipeptidyl-ppase/CocE"/>
</dbReference>
<dbReference type="SUPFAM" id="SSF53474">
    <property type="entry name" value="alpha/beta-Hydrolases"/>
    <property type="match status" value="1"/>
</dbReference>
<accession>A0A3N1KQT9</accession>
<dbReference type="InterPro" id="IPR005674">
    <property type="entry name" value="CocE/Ser_esterase"/>
</dbReference>